<comment type="similarity">
    <text evidence="2">Belongs to the CpsC/CapA family.</text>
</comment>
<dbReference type="InterPro" id="IPR027417">
    <property type="entry name" value="P-loop_NTPase"/>
</dbReference>
<evidence type="ECO:0000256" key="8">
    <source>
        <dbReference type="ARBA" id="ARBA00023136"/>
    </source>
</evidence>
<evidence type="ECO:0000256" key="2">
    <source>
        <dbReference type="ARBA" id="ARBA00006683"/>
    </source>
</evidence>
<dbReference type="PANTHER" id="PTHR32309">
    <property type="entry name" value="TYROSINE-PROTEIN KINASE"/>
    <property type="match status" value="1"/>
</dbReference>
<evidence type="ECO:0000313" key="13">
    <source>
        <dbReference type="EMBL" id="MBW4658265.1"/>
    </source>
</evidence>
<dbReference type="InterPro" id="IPR005702">
    <property type="entry name" value="Wzc-like_C"/>
</dbReference>
<evidence type="ECO:0000256" key="6">
    <source>
        <dbReference type="ARBA" id="ARBA00022840"/>
    </source>
</evidence>
<dbReference type="GO" id="GO:0004713">
    <property type="term" value="F:protein tyrosine kinase activity"/>
    <property type="evidence" value="ECO:0007669"/>
    <property type="project" value="TreeGrafter"/>
</dbReference>
<evidence type="ECO:0000259" key="11">
    <source>
        <dbReference type="Pfam" id="PF02706"/>
    </source>
</evidence>
<name>A0A951ULG9_9CYAN</name>
<evidence type="ECO:0000256" key="4">
    <source>
        <dbReference type="ARBA" id="ARBA00022692"/>
    </source>
</evidence>
<comment type="subcellular location">
    <subcellularLocation>
        <location evidence="1">Cell membrane</location>
        <topology evidence="1">Multi-pass membrane protein</topology>
    </subcellularLocation>
</comment>
<feature type="transmembrane region" description="Helical" evidence="10">
    <location>
        <begin position="23"/>
        <end position="43"/>
    </location>
</feature>
<evidence type="ECO:0000256" key="1">
    <source>
        <dbReference type="ARBA" id="ARBA00004651"/>
    </source>
</evidence>
<dbReference type="GO" id="GO:0005886">
    <property type="term" value="C:plasma membrane"/>
    <property type="evidence" value="ECO:0007669"/>
    <property type="project" value="UniProtKB-SubCell"/>
</dbReference>
<keyword evidence="7 10" id="KW-1133">Transmembrane helix</keyword>
<accession>A0A951ULG9</accession>
<comment type="caution">
    <text evidence="13">The sequence shown here is derived from an EMBL/GenBank/DDBJ whole genome shotgun (WGS) entry which is preliminary data.</text>
</comment>
<dbReference type="EMBL" id="JAHHHD010000004">
    <property type="protein sequence ID" value="MBW4658265.1"/>
    <property type="molecule type" value="Genomic_DNA"/>
</dbReference>
<keyword evidence="3" id="KW-1003">Cell membrane</keyword>
<evidence type="ECO:0000256" key="7">
    <source>
        <dbReference type="ARBA" id="ARBA00022989"/>
    </source>
</evidence>
<feature type="coiled-coil region" evidence="9">
    <location>
        <begin position="369"/>
        <end position="396"/>
    </location>
</feature>
<keyword evidence="8 10" id="KW-0472">Membrane</keyword>
<evidence type="ECO:0000256" key="10">
    <source>
        <dbReference type="SAM" id="Phobius"/>
    </source>
</evidence>
<dbReference type="Pfam" id="PF13807">
    <property type="entry name" value="GNVR"/>
    <property type="match status" value="1"/>
</dbReference>
<dbReference type="NCBIfam" id="TIGR01007">
    <property type="entry name" value="eps_fam"/>
    <property type="match status" value="1"/>
</dbReference>
<evidence type="ECO:0000256" key="5">
    <source>
        <dbReference type="ARBA" id="ARBA00022741"/>
    </source>
</evidence>
<dbReference type="AlphaFoldDB" id="A0A951ULG9"/>
<keyword evidence="6" id="KW-0067">ATP-binding</keyword>
<feature type="domain" description="Polysaccharide chain length determinant N-terminal" evidence="11">
    <location>
        <begin position="8"/>
        <end position="102"/>
    </location>
</feature>
<dbReference type="PANTHER" id="PTHR32309:SF13">
    <property type="entry name" value="FERRIC ENTEROBACTIN TRANSPORT PROTEIN FEPE"/>
    <property type="match status" value="1"/>
</dbReference>
<evidence type="ECO:0000313" key="14">
    <source>
        <dbReference type="Proteomes" id="UP000757435"/>
    </source>
</evidence>
<keyword evidence="4 10" id="KW-0812">Transmembrane</keyword>
<dbReference type="CDD" id="cd05387">
    <property type="entry name" value="BY-kinase"/>
    <property type="match status" value="1"/>
</dbReference>
<evidence type="ECO:0000256" key="9">
    <source>
        <dbReference type="SAM" id="Coils"/>
    </source>
</evidence>
<dbReference type="InterPro" id="IPR050445">
    <property type="entry name" value="Bact_polysacc_biosynth/exp"/>
</dbReference>
<proteinExistence type="inferred from homology"/>
<dbReference type="Proteomes" id="UP000757435">
    <property type="component" value="Unassembled WGS sequence"/>
</dbReference>
<dbReference type="GO" id="GO:0005524">
    <property type="term" value="F:ATP binding"/>
    <property type="evidence" value="ECO:0007669"/>
    <property type="project" value="UniProtKB-KW"/>
</dbReference>
<protein>
    <submittedName>
        <fullName evidence="13">Polysaccharide biosynthesis tyrosine autokinase</fullName>
    </submittedName>
</protein>
<gene>
    <name evidence="13" type="ORF">KME15_06295</name>
</gene>
<reference evidence="13" key="2">
    <citation type="journal article" date="2022" name="Microbiol. Resour. Announc.">
        <title>Metagenome Sequencing to Explore Phylogenomics of Terrestrial Cyanobacteria.</title>
        <authorList>
            <person name="Ward R.D."/>
            <person name="Stajich J.E."/>
            <person name="Johansen J.R."/>
            <person name="Huntemann M."/>
            <person name="Clum A."/>
            <person name="Foster B."/>
            <person name="Foster B."/>
            <person name="Roux S."/>
            <person name="Palaniappan K."/>
            <person name="Varghese N."/>
            <person name="Mukherjee S."/>
            <person name="Reddy T.B.K."/>
            <person name="Daum C."/>
            <person name="Copeland A."/>
            <person name="Chen I.A."/>
            <person name="Ivanova N.N."/>
            <person name="Kyrpides N.C."/>
            <person name="Shapiro N."/>
            <person name="Eloe-Fadrosh E.A."/>
            <person name="Pietrasiak N."/>
        </authorList>
    </citation>
    <scope>NUCLEOTIDE SEQUENCE</scope>
    <source>
        <strain evidence="13">UHER 2000/2452</strain>
    </source>
</reference>
<dbReference type="InterPro" id="IPR032807">
    <property type="entry name" value="GNVR"/>
</dbReference>
<dbReference type="InterPro" id="IPR033756">
    <property type="entry name" value="YlxH/NBP35"/>
</dbReference>
<feature type="coiled-coil region" evidence="9">
    <location>
        <begin position="217"/>
        <end position="244"/>
    </location>
</feature>
<dbReference type="Pfam" id="PF10609">
    <property type="entry name" value="ParA"/>
    <property type="match status" value="1"/>
</dbReference>
<feature type="domain" description="Tyrosine-protein kinase G-rich" evidence="12">
    <location>
        <begin position="373"/>
        <end position="448"/>
    </location>
</feature>
<reference evidence="13" key="1">
    <citation type="submission" date="2021-05" db="EMBL/GenBank/DDBJ databases">
        <authorList>
            <person name="Pietrasiak N."/>
            <person name="Ward R."/>
            <person name="Stajich J.E."/>
            <person name="Kurbessoian T."/>
        </authorList>
    </citation>
    <scope>NUCLEOTIDE SEQUENCE</scope>
    <source>
        <strain evidence="13">UHER 2000/2452</strain>
    </source>
</reference>
<organism evidence="13 14">
    <name type="scientific">Drouetiella hepatica Uher 2000/2452</name>
    <dbReference type="NCBI Taxonomy" id="904376"/>
    <lineage>
        <taxon>Bacteria</taxon>
        <taxon>Bacillati</taxon>
        <taxon>Cyanobacteriota</taxon>
        <taxon>Cyanophyceae</taxon>
        <taxon>Oculatellales</taxon>
        <taxon>Oculatellaceae</taxon>
        <taxon>Drouetiella</taxon>
    </lineage>
</organism>
<dbReference type="Gene3D" id="3.40.50.300">
    <property type="entry name" value="P-loop containing nucleotide triphosphate hydrolases"/>
    <property type="match status" value="1"/>
</dbReference>
<evidence type="ECO:0000259" key="12">
    <source>
        <dbReference type="Pfam" id="PF13807"/>
    </source>
</evidence>
<evidence type="ECO:0000256" key="3">
    <source>
        <dbReference type="ARBA" id="ARBA00022475"/>
    </source>
</evidence>
<sequence length="741" mass="80702">MTLRENSEEIDIQRYWLVLKRQWLPATGVFSLVVALASLLALLQKPIYQAEGELLFKTNRASSMTGLSGDIGQLESLGIQNNPLDTQAEIVRSTPVLQQVIEILDLKDEEGNLLSPSDLESQLKVKGVAGTDVLQISYRSHDPRRSAAVVNEIINVFIEKNIQSNRAEAAAARDFIAQQLPITETAARAADSALRQFKESNGVIVLQEEATQSVQAIAKLGDEVAQAQAQLSDVTAQAEQLRTRIGIDPQRVVAFTALTQAPGVKETLTQLQEAQGQLAVEQTRYRDGYPTIANLERKITALQALLRDRVEQVVGSGQAVPIGGLQVGELQQSLIADLVRFESQRSGLIRRIATLSDTQAAYRQRASNLPSLEQTQRELERKLQASQTTYETLLTKLQEIQVAENQNIGNARVVSSASLPEKSVSADKRLIIAGGGVVGLLLALAVAFTLDLSDRSVKTVREARELFGFTLLGIIPIFGKSGKPTSLEERLIPRVVVKDSPFSATAGVYQMLQANLKFLSSDNPLQSIIVTSSVPQEGKSEVAANLAAVIAQVGRRVLLVDSDLRHPIQHHIWQLTNASGLSNVIVNQTSLDVSIQNVLPNLDVLSSGVVPPNPVALLDSKRMAFLMDTFSQTYDLVIFDAPPLSGIADAAILGKMADGILLVVRPGTVDSTSAQLAKEFLLQTNQNILGMVINRVNVNNEPDSYFYHAGEHEPNLTSSATEPQVPIEQNSLVSFYRSDRF</sequence>
<dbReference type="SUPFAM" id="SSF52540">
    <property type="entry name" value="P-loop containing nucleoside triphosphate hydrolases"/>
    <property type="match status" value="1"/>
</dbReference>
<dbReference type="Pfam" id="PF02706">
    <property type="entry name" value="Wzz"/>
    <property type="match status" value="1"/>
</dbReference>
<dbReference type="InterPro" id="IPR003856">
    <property type="entry name" value="LPS_length_determ_N"/>
</dbReference>
<keyword evidence="5" id="KW-0547">Nucleotide-binding</keyword>
<keyword evidence="9" id="KW-0175">Coiled coil</keyword>